<name>A0A5N7BJ72_9EURO</name>
<keyword evidence="4 6" id="KW-1133">Transmembrane helix</keyword>
<feature type="transmembrane region" description="Helical" evidence="6">
    <location>
        <begin position="187"/>
        <end position="212"/>
    </location>
</feature>
<dbReference type="Pfam" id="PF01490">
    <property type="entry name" value="Aa_trans"/>
    <property type="match status" value="1"/>
</dbReference>
<feature type="transmembrane region" description="Helical" evidence="6">
    <location>
        <begin position="380"/>
        <end position="403"/>
    </location>
</feature>
<comment type="subcellular location">
    <subcellularLocation>
        <location evidence="1">Membrane</location>
        <topology evidence="1">Multi-pass membrane protein</topology>
    </subcellularLocation>
</comment>
<dbReference type="PANTHER" id="PTHR22950:SF683">
    <property type="entry name" value="AMINO ACID TRANSPORTER (EUROFUNG)"/>
    <property type="match status" value="1"/>
</dbReference>
<evidence type="ECO:0000256" key="5">
    <source>
        <dbReference type="ARBA" id="ARBA00023136"/>
    </source>
</evidence>
<protein>
    <submittedName>
        <fullName evidence="8">Transmembrane amino acid transporter protein-domain-containing protein</fullName>
    </submittedName>
</protein>
<evidence type="ECO:0000259" key="7">
    <source>
        <dbReference type="Pfam" id="PF01490"/>
    </source>
</evidence>
<dbReference type="EMBL" id="ML736167">
    <property type="protein sequence ID" value="KAE8381831.1"/>
    <property type="molecule type" value="Genomic_DNA"/>
</dbReference>
<evidence type="ECO:0000313" key="8">
    <source>
        <dbReference type="EMBL" id="KAE8381831.1"/>
    </source>
</evidence>
<dbReference type="FunFam" id="1.20.1740.10:FF:000039">
    <property type="entry name" value="Neutral amino acid transporter (Eurofung)"/>
    <property type="match status" value="1"/>
</dbReference>
<dbReference type="Proteomes" id="UP000326198">
    <property type="component" value="Unassembled WGS sequence"/>
</dbReference>
<feature type="transmembrane region" description="Helical" evidence="6">
    <location>
        <begin position="351"/>
        <end position="374"/>
    </location>
</feature>
<dbReference type="GO" id="GO:0016020">
    <property type="term" value="C:membrane"/>
    <property type="evidence" value="ECO:0007669"/>
    <property type="project" value="UniProtKB-SubCell"/>
</dbReference>
<dbReference type="GO" id="GO:0015179">
    <property type="term" value="F:L-amino acid transmembrane transporter activity"/>
    <property type="evidence" value="ECO:0007669"/>
    <property type="project" value="TreeGrafter"/>
</dbReference>
<evidence type="ECO:0000256" key="6">
    <source>
        <dbReference type="SAM" id="Phobius"/>
    </source>
</evidence>
<evidence type="ECO:0000313" key="9">
    <source>
        <dbReference type="Proteomes" id="UP000326198"/>
    </source>
</evidence>
<organism evidence="8 9">
    <name type="scientific">Aspergillus bertholletiae</name>
    <dbReference type="NCBI Taxonomy" id="1226010"/>
    <lineage>
        <taxon>Eukaryota</taxon>
        <taxon>Fungi</taxon>
        <taxon>Dikarya</taxon>
        <taxon>Ascomycota</taxon>
        <taxon>Pezizomycotina</taxon>
        <taxon>Eurotiomycetes</taxon>
        <taxon>Eurotiomycetidae</taxon>
        <taxon>Eurotiales</taxon>
        <taxon>Aspergillaceae</taxon>
        <taxon>Aspergillus</taxon>
        <taxon>Aspergillus subgen. Circumdati</taxon>
    </lineage>
</organism>
<gene>
    <name evidence="8" type="ORF">BDV26DRAFT_300773</name>
</gene>
<dbReference type="OrthoDB" id="40134at2759"/>
<accession>A0A5N7BJ72</accession>
<dbReference type="AlphaFoldDB" id="A0A5N7BJ72"/>
<evidence type="ECO:0000256" key="3">
    <source>
        <dbReference type="ARBA" id="ARBA00022692"/>
    </source>
</evidence>
<keyword evidence="9" id="KW-1185">Reference proteome</keyword>
<sequence>MSKEKFGADPEAILEDPSGVEPVLLGKQGAHDAVFGELTESGPNYRNVGWLGTTALMMKTQIGLGILSMPSIFDTLGIIPGIILLLAVSSVTTWSDWMVGVFKQRHPEVYGIDDVGRLLFGRLGYEVFGAAFCLLYTFVSGSAILSISIAFNALSTHAICTAIFVVIAAIIGFLFSSIQTLGRISWLAWVGAFCIIVSVFVVAIGVGIQGHALGAEGAILKSDYKVVNDPSFVDAISAISTLVFTYSGAPAFFNIVAEMREPRLYTRALLVCQATVTVIYIAIATVVYYYCGSHVASPALGSAGPILKKVAYGIALPGLVVSAALFIHLSAKHIFVRLLRGSRHLATNTPIHWITWIGCTATITSVAYLIASGIPVFDTLVSLIGALLGTFLSFQPMGGMWLYDNWKVDTAAQTLSWKVGVVWSIFIIMSGTFLMIAGTYGSIVSIIDSYEQSRGSVRAWSCVDNSGSR</sequence>
<dbReference type="Gene3D" id="1.20.1740.10">
    <property type="entry name" value="Amino acid/polyamine transporter I"/>
    <property type="match status" value="1"/>
</dbReference>
<feature type="transmembrane region" description="Helical" evidence="6">
    <location>
        <begin position="232"/>
        <end position="256"/>
    </location>
</feature>
<feature type="domain" description="Amino acid transporter transmembrane" evidence="7">
    <location>
        <begin position="48"/>
        <end position="443"/>
    </location>
</feature>
<dbReference type="InterPro" id="IPR013057">
    <property type="entry name" value="AA_transpt_TM"/>
</dbReference>
<feature type="transmembrane region" description="Helical" evidence="6">
    <location>
        <begin position="156"/>
        <end position="175"/>
    </location>
</feature>
<comment type="similarity">
    <text evidence="2">Belongs to the amino acid/polyamine transporter 2 family.</text>
</comment>
<feature type="transmembrane region" description="Helical" evidence="6">
    <location>
        <begin position="123"/>
        <end position="150"/>
    </location>
</feature>
<dbReference type="PANTHER" id="PTHR22950">
    <property type="entry name" value="AMINO ACID TRANSPORTER"/>
    <property type="match status" value="1"/>
</dbReference>
<keyword evidence="5 6" id="KW-0472">Membrane</keyword>
<evidence type="ECO:0000256" key="4">
    <source>
        <dbReference type="ARBA" id="ARBA00022989"/>
    </source>
</evidence>
<keyword evidence="3 6" id="KW-0812">Transmembrane</keyword>
<feature type="transmembrane region" description="Helical" evidence="6">
    <location>
        <begin position="415"/>
        <end position="440"/>
    </location>
</feature>
<feature type="transmembrane region" description="Helical" evidence="6">
    <location>
        <begin position="310"/>
        <end position="331"/>
    </location>
</feature>
<feature type="transmembrane region" description="Helical" evidence="6">
    <location>
        <begin position="268"/>
        <end position="290"/>
    </location>
</feature>
<evidence type="ECO:0000256" key="1">
    <source>
        <dbReference type="ARBA" id="ARBA00004141"/>
    </source>
</evidence>
<reference evidence="8 9" key="1">
    <citation type="submission" date="2019-04" db="EMBL/GenBank/DDBJ databases">
        <title>Friends and foes A comparative genomics studyof 23 Aspergillus species from section Flavi.</title>
        <authorList>
            <consortium name="DOE Joint Genome Institute"/>
            <person name="Kjaerbolling I."/>
            <person name="Vesth T."/>
            <person name="Frisvad J.C."/>
            <person name="Nybo J.L."/>
            <person name="Theobald S."/>
            <person name="Kildgaard S."/>
            <person name="Isbrandt T."/>
            <person name="Kuo A."/>
            <person name="Sato A."/>
            <person name="Lyhne E.K."/>
            <person name="Kogle M.E."/>
            <person name="Wiebenga A."/>
            <person name="Kun R.S."/>
            <person name="Lubbers R.J."/>
            <person name="Makela M.R."/>
            <person name="Barry K."/>
            <person name="Chovatia M."/>
            <person name="Clum A."/>
            <person name="Daum C."/>
            <person name="Haridas S."/>
            <person name="He G."/>
            <person name="LaButti K."/>
            <person name="Lipzen A."/>
            <person name="Mondo S."/>
            <person name="Riley R."/>
            <person name="Salamov A."/>
            <person name="Simmons B.A."/>
            <person name="Magnuson J.K."/>
            <person name="Henrissat B."/>
            <person name="Mortensen U.H."/>
            <person name="Larsen T.O."/>
            <person name="Devries R.P."/>
            <person name="Grigoriev I.V."/>
            <person name="Machida M."/>
            <person name="Baker S.E."/>
            <person name="Andersen M.R."/>
        </authorList>
    </citation>
    <scope>NUCLEOTIDE SEQUENCE [LARGE SCALE GENOMIC DNA]</scope>
    <source>
        <strain evidence="8 9">IBT 29228</strain>
    </source>
</reference>
<proteinExistence type="inferred from homology"/>
<evidence type="ECO:0000256" key="2">
    <source>
        <dbReference type="ARBA" id="ARBA00008066"/>
    </source>
</evidence>